<keyword evidence="8" id="KW-1185">Reference proteome</keyword>
<feature type="transmembrane region" description="Helical" evidence="6">
    <location>
        <begin position="139"/>
        <end position="158"/>
    </location>
</feature>
<keyword evidence="4 6" id="KW-0472">Membrane</keyword>
<dbReference type="PANTHER" id="PTHR28128:SF1">
    <property type="entry name" value="GOLGI APPARATUS MEMBRANE PROTEIN TVP15"/>
    <property type="match status" value="1"/>
</dbReference>
<dbReference type="OrthoDB" id="5552071at2759"/>
<dbReference type="AlphaFoldDB" id="A0A0L0S5U2"/>
<sequence length="192" mass="20984">MTSRLDVTLTTNPPYSDGPIASASTTEGNVRLLEMQHEALAKLERYRILQSLSTNLVNLLATAVFTVATIVSLATINDSFTDILVNVYASVLGFAMLVIEIKPIASVAEYVLFLYTLKGRGLLFVFLGCIIIKTEGFNLFAGIFVISMGLVLFLTAFARHVPFITDVSTNYHKWNEAVARQRRGGAAALFAT</sequence>
<evidence type="ECO:0000256" key="3">
    <source>
        <dbReference type="ARBA" id="ARBA00022989"/>
    </source>
</evidence>
<feature type="region of interest" description="Disordered" evidence="5">
    <location>
        <begin position="1"/>
        <end position="20"/>
    </location>
</feature>
<reference evidence="7 8" key="1">
    <citation type="submission" date="2009-11" db="EMBL/GenBank/DDBJ databases">
        <title>Annotation of Allomyces macrogynus ATCC 38327.</title>
        <authorList>
            <consortium name="The Broad Institute Genome Sequencing Platform"/>
            <person name="Russ C."/>
            <person name="Cuomo C."/>
            <person name="Burger G."/>
            <person name="Gray M.W."/>
            <person name="Holland P.W.H."/>
            <person name="King N."/>
            <person name="Lang F.B.F."/>
            <person name="Roger A.J."/>
            <person name="Ruiz-Trillo I."/>
            <person name="Young S.K."/>
            <person name="Zeng Q."/>
            <person name="Gargeya S."/>
            <person name="Fitzgerald M."/>
            <person name="Haas B."/>
            <person name="Abouelleil A."/>
            <person name="Alvarado L."/>
            <person name="Arachchi H.M."/>
            <person name="Berlin A."/>
            <person name="Chapman S.B."/>
            <person name="Gearin G."/>
            <person name="Goldberg J."/>
            <person name="Griggs A."/>
            <person name="Gujja S."/>
            <person name="Hansen M."/>
            <person name="Heiman D."/>
            <person name="Howarth C."/>
            <person name="Larimer J."/>
            <person name="Lui A."/>
            <person name="MacDonald P.J.P."/>
            <person name="McCowen C."/>
            <person name="Montmayeur A."/>
            <person name="Murphy C."/>
            <person name="Neiman D."/>
            <person name="Pearson M."/>
            <person name="Priest M."/>
            <person name="Roberts A."/>
            <person name="Saif S."/>
            <person name="Shea T."/>
            <person name="Sisk P."/>
            <person name="Stolte C."/>
            <person name="Sykes S."/>
            <person name="Wortman J."/>
            <person name="Nusbaum C."/>
            <person name="Birren B."/>
        </authorList>
    </citation>
    <scope>NUCLEOTIDE SEQUENCE [LARGE SCALE GENOMIC DNA]</scope>
    <source>
        <strain evidence="7 8">ATCC 38327</strain>
    </source>
</reference>
<evidence type="ECO:0000256" key="1">
    <source>
        <dbReference type="ARBA" id="ARBA00004141"/>
    </source>
</evidence>
<feature type="transmembrane region" description="Helical" evidence="6">
    <location>
        <begin position="56"/>
        <end position="77"/>
    </location>
</feature>
<dbReference type="Pfam" id="PF08507">
    <property type="entry name" value="COPI_assoc"/>
    <property type="match status" value="1"/>
</dbReference>
<dbReference type="eggNOG" id="ENOG502SWFD">
    <property type="taxonomic scope" value="Eukaryota"/>
</dbReference>
<dbReference type="EMBL" id="GG745332">
    <property type="protein sequence ID" value="KNE57913.1"/>
    <property type="molecule type" value="Genomic_DNA"/>
</dbReference>
<gene>
    <name evidence="7" type="ORF">AMAG_04755</name>
</gene>
<evidence type="ECO:0000256" key="2">
    <source>
        <dbReference type="ARBA" id="ARBA00022692"/>
    </source>
</evidence>
<evidence type="ECO:0000256" key="6">
    <source>
        <dbReference type="SAM" id="Phobius"/>
    </source>
</evidence>
<feature type="compositionally biased region" description="Polar residues" evidence="5">
    <location>
        <begin position="1"/>
        <end position="14"/>
    </location>
</feature>
<accession>A0A0L0S5U2</accession>
<dbReference type="PANTHER" id="PTHR28128">
    <property type="entry name" value="GOLGI APPARATUS MEMBRANE PROTEIN TVP15"/>
    <property type="match status" value="1"/>
</dbReference>
<evidence type="ECO:0000256" key="5">
    <source>
        <dbReference type="SAM" id="MobiDB-lite"/>
    </source>
</evidence>
<keyword evidence="3 6" id="KW-1133">Transmembrane helix</keyword>
<name>A0A0L0S5U2_ALLM3</name>
<evidence type="ECO:0000313" key="8">
    <source>
        <dbReference type="Proteomes" id="UP000054350"/>
    </source>
</evidence>
<reference evidence="8" key="2">
    <citation type="submission" date="2009-11" db="EMBL/GenBank/DDBJ databases">
        <title>The Genome Sequence of Allomyces macrogynus strain ATCC 38327.</title>
        <authorList>
            <consortium name="The Broad Institute Genome Sequencing Platform"/>
            <person name="Russ C."/>
            <person name="Cuomo C."/>
            <person name="Shea T."/>
            <person name="Young S.K."/>
            <person name="Zeng Q."/>
            <person name="Koehrsen M."/>
            <person name="Haas B."/>
            <person name="Borodovsky M."/>
            <person name="Guigo R."/>
            <person name="Alvarado L."/>
            <person name="Berlin A."/>
            <person name="Borenstein D."/>
            <person name="Chen Z."/>
            <person name="Engels R."/>
            <person name="Freedman E."/>
            <person name="Gellesch M."/>
            <person name="Goldberg J."/>
            <person name="Griggs A."/>
            <person name="Gujja S."/>
            <person name="Heiman D."/>
            <person name="Hepburn T."/>
            <person name="Howarth C."/>
            <person name="Jen D."/>
            <person name="Larson L."/>
            <person name="Lewis B."/>
            <person name="Mehta T."/>
            <person name="Park D."/>
            <person name="Pearson M."/>
            <person name="Roberts A."/>
            <person name="Saif S."/>
            <person name="Shenoy N."/>
            <person name="Sisk P."/>
            <person name="Stolte C."/>
            <person name="Sykes S."/>
            <person name="Walk T."/>
            <person name="White J."/>
            <person name="Yandava C."/>
            <person name="Burger G."/>
            <person name="Gray M.W."/>
            <person name="Holland P.W.H."/>
            <person name="King N."/>
            <person name="Lang F.B.F."/>
            <person name="Roger A.J."/>
            <person name="Ruiz-Trillo I."/>
            <person name="Lander E."/>
            <person name="Nusbaum C."/>
        </authorList>
    </citation>
    <scope>NUCLEOTIDE SEQUENCE [LARGE SCALE GENOMIC DNA]</scope>
    <source>
        <strain evidence="8">ATCC 38327</strain>
    </source>
</reference>
<evidence type="ECO:0000256" key="4">
    <source>
        <dbReference type="ARBA" id="ARBA00023136"/>
    </source>
</evidence>
<protein>
    <submittedName>
        <fullName evidence="7">Uncharacterized protein</fullName>
    </submittedName>
</protein>
<dbReference type="GO" id="GO:0000139">
    <property type="term" value="C:Golgi membrane"/>
    <property type="evidence" value="ECO:0007669"/>
    <property type="project" value="TreeGrafter"/>
</dbReference>
<comment type="subcellular location">
    <subcellularLocation>
        <location evidence="1">Membrane</location>
        <topology evidence="1">Multi-pass membrane protein</topology>
    </subcellularLocation>
</comment>
<organism evidence="7 8">
    <name type="scientific">Allomyces macrogynus (strain ATCC 38327)</name>
    <name type="common">Allomyces javanicus var. macrogynus</name>
    <dbReference type="NCBI Taxonomy" id="578462"/>
    <lineage>
        <taxon>Eukaryota</taxon>
        <taxon>Fungi</taxon>
        <taxon>Fungi incertae sedis</taxon>
        <taxon>Blastocladiomycota</taxon>
        <taxon>Blastocladiomycetes</taxon>
        <taxon>Blastocladiales</taxon>
        <taxon>Blastocladiaceae</taxon>
        <taxon>Allomyces</taxon>
    </lineage>
</organism>
<dbReference type="VEuPathDB" id="FungiDB:AMAG_04755"/>
<dbReference type="STRING" id="578462.A0A0L0S5U2"/>
<evidence type="ECO:0000313" key="7">
    <source>
        <dbReference type="EMBL" id="KNE57913.1"/>
    </source>
</evidence>
<proteinExistence type="predicted"/>
<dbReference type="InterPro" id="IPR013714">
    <property type="entry name" value="Golgi_TVP15"/>
</dbReference>
<dbReference type="GO" id="GO:0016192">
    <property type="term" value="P:vesicle-mediated transport"/>
    <property type="evidence" value="ECO:0007669"/>
    <property type="project" value="TreeGrafter"/>
</dbReference>
<keyword evidence="2 6" id="KW-0812">Transmembrane</keyword>
<dbReference type="Proteomes" id="UP000054350">
    <property type="component" value="Unassembled WGS sequence"/>
</dbReference>
<dbReference type="OMA" id="NPITINW"/>